<feature type="domain" description="HTH gntR-type" evidence="6">
    <location>
        <begin position="21"/>
        <end position="89"/>
    </location>
</feature>
<dbReference type="SUPFAM" id="SSF46785">
    <property type="entry name" value="Winged helix' DNA-binding domain"/>
    <property type="match status" value="1"/>
</dbReference>
<dbReference type="SUPFAM" id="SSF53383">
    <property type="entry name" value="PLP-dependent transferases"/>
    <property type="match status" value="1"/>
</dbReference>
<dbReference type="InterPro" id="IPR015421">
    <property type="entry name" value="PyrdxlP-dep_Trfase_major"/>
</dbReference>
<dbReference type="SMART" id="SM00345">
    <property type="entry name" value="HTH_GNTR"/>
    <property type="match status" value="1"/>
</dbReference>
<keyword evidence="2" id="KW-0663">Pyridoxal phosphate</keyword>
<dbReference type="InterPro" id="IPR004839">
    <property type="entry name" value="Aminotransferase_I/II_large"/>
</dbReference>
<reference evidence="8" key="1">
    <citation type="journal article" date="2019" name="Int. J. Syst. Evol. Microbiol.">
        <title>The Global Catalogue of Microorganisms (GCM) 10K type strain sequencing project: providing services to taxonomists for standard genome sequencing and annotation.</title>
        <authorList>
            <consortium name="The Broad Institute Genomics Platform"/>
            <consortium name="The Broad Institute Genome Sequencing Center for Infectious Disease"/>
            <person name="Wu L."/>
            <person name="Ma J."/>
        </authorList>
    </citation>
    <scope>NUCLEOTIDE SEQUENCE [LARGE SCALE GENOMIC DNA]</scope>
    <source>
        <strain evidence="8">JCM 16544</strain>
    </source>
</reference>
<sequence>MDSRVSARALTSALGGWRTREPAYEALADGIRVLCVDNRLAPGTTLPAERELAAALGLSRSTVAAAYESLRGSAHIRSLRGSGSVTLPLRRHDPGLTSGAPDAIDLQQASPPAWPGLAGVFTEVAQSAATLVAGTGYDMHGSTTLRSHIADRYTARGLPTRPDEVLITNGAQSALHLLAAVLVGRGDRVLVETPTYPHAAEAMRAAGGRLIGVPVTTSDGWDLDRAEQAFARGLPVLAYLMPDFQNPTGRTMTAADAARIDAAARRTGSILVLDETTADLDIDRASPGHAFDPVRRTGVVRVGSLGKSVWGGLRLGWIRCEEPLVRRLMAARPVRDLGSPDFEQAVAATVLERFGDVLAQRAHVLGASRDALRECVTARIPEWRVPCPDGGVALWIELDAPFSAALVMDARARGVLLSAGARFGVDGGYDRHLRLPFTTSPERLAVAVDRLADSWARVKDAAPRTAPVMDGALV</sequence>
<dbReference type="Gene3D" id="3.40.640.10">
    <property type="entry name" value="Type I PLP-dependent aspartate aminotransferase-like (Major domain)"/>
    <property type="match status" value="1"/>
</dbReference>
<dbReference type="Gene3D" id="1.10.10.10">
    <property type="entry name" value="Winged helix-like DNA-binding domain superfamily/Winged helix DNA-binding domain"/>
    <property type="match status" value="1"/>
</dbReference>
<evidence type="ECO:0000256" key="4">
    <source>
        <dbReference type="ARBA" id="ARBA00023125"/>
    </source>
</evidence>
<keyword evidence="3" id="KW-0805">Transcription regulation</keyword>
<dbReference type="CDD" id="cd07377">
    <property type="entry name" value="WHTH_GntR"/>
    <property type="match status" value="1"/>
</dbReference>
<gene>
    <name evidence="7" type="ORF">GCM10022200_06210</name>
</gene>
<accession>A0ABP7A7T3</accession>
<dbReference type="CDD" id="cd00609">
    <property type="entry name" value="AAT_like"/>
    <property type="match status" value="1"/>
</dbReference>
<comment type="similarity">
    <text evidence="1">In the C-terminal section; belongs to the class-I pyridoxal-phosphate-dependent aminotransferase family.</text>
</comment>
<keyword evidence="7" id="KW-0032">Aminotransferase</keyword>
<dbReference type="InterPro" id="IPR051446">
    <property type="entry name" value="HTH_trans_reg/aminotransferase"/>
</dbReference>
<comment type="caution">
    <text evidence="7">The sequence shown here is derived from an EMBL/GenBank/DDBJ whole genome shotgun (WGS) entry which is preliminary data.</text>
</comment>
<dbReference type="PROSITE" id="PS50949">
    <property type="entry name" value="HTH_GNTR"/>
    <property type="match status" value="1"/>
</dbReference>
<keyword evidence="4" id="KW-0238">DNA-binding</keyword>
<dbReference type="EMBL" id="BAAAYU010000001">
    <property type="protein sequence ID" value="GAA3626614.1"/>
    <property type="molecule type" value="Genomic_DNA"/>
</dbReference>
<proteinExistence type="inferred from homology"/>
<evidence type="ECO:0000313" key="8">
    <source>
        <dbReference type="Proteomes" id="UP001501697"/>
    </source>
</evidence>
<evidence type="ECO:0000259" key="6">
    <source>
        <dbReference type="PROSITE" id="PS50949"/>
    </source>
</evidence>
<organism evidence="7 8">
    <name type="scientific">Microbacterium awajiense</name>
    <dbReference type="NCBI Taxonomy" id="415214"/>
    <lineage>
        <taxon>Bacteria</taxon>
        <taxon>Bacillati</taxon>
        <taxon>Actinomycetota</taxon>
        <taxon>Actinomycetes</taxon>
        <taxon>Micrococcales</taxon>
        <taxon>Microbacteriaceae</taxon>
        <taxon>Microbacterium</taxon>
    </lineage>
</organism>
<dbReference type="GO" id="GO:0008483">
    <property type="term" value="F:transaminase activity"/>
    <property type="evidence" value="ECO:0007669"/>
    <property type="project" value="UniProtKB-KW"/>
</dbReference>
<protein>
    <submittedName>
        <fullName evidence="7">PLP-dependent aminotransferase family protein</fullName>
    </submittedName>
</protein>
<dbReference type="Pfam" id="PF00155">
    <property type="entry name" value="Aminotran_1_2"/>
    <property type="match status" value="1"/>
</dbReference>
<dbReference type="InterPro" id="IPR015424">
    <property type="entry name" value="PyrdxlP-dep_Trfase"/>
</dbReference>
<dbReference type="InterPro" id="IPR000524">
    <property type="entry name" value="Tscrpt_reg_HTH_GntR"/>
</dbReference>
<dbReference type="InterPro" id="IPR036390">
    <property type="entry name" value="WH_DNA-bd_sf"/>
</dbReference>
<evidence type="ECO:0000313" key="7">
    <source>
        <dbReference type="EMBL" id="GAA3626614.1"/>
    </source>
</evidence>
<name>A0ABP7A7T3_9MICO</name>
<keyword evidence="8" id="KW-1185">Reference proteome</keyword>
<dbReference type="InterPro" id="IPR036388">
    <property type="entry name" value="WH-like_DNA-bd_sf"/>
</dbReference>
<dbReference type="PRINTS" id="PR00035">
    <property type="entry name" value="HTHGNTR"/>
</dbReference>
<dbReference type="Proteomes" id="UP001501697">
    <property type="component" value="Unassembled WGS sequence"/>
</dbReference>
<evidence type="ECO:0000256" key="3">
    <source>
        <dbReference type="ARBA" id="ARBA00023015"/>
    </source>
</evidence>
<dbReference type="PANTHER" id="PTHR46577:SF1">
    <property type="entry name" value="HTH-TYPE TRANSCRIPTIONAL REGULATORY PROTEIN GABR"/>
    <property type="match status" value="1"/>
</dbReference>
<dbReference type="RefSeq" id="WP_344736401.1">
    <property type="nucleotide sequence ID" value="NZ_BAAAYU010000001.1"/>
</dbReference>
<keyword evidence="5" id="KW-0804">Transcription</keyword>
<evidence type="ECO:0000256" key="5">
    <source>
        <dbReference type="ARBA" id="ARBA00023163"/>
    </source>
</evidence>
<dbReference type="Pfam" id="PF00392">
    <property type="entry name" value="GntR"/>
    <property type="match status" value="1"/>
</dbReference>
<evidence type="ECO:0000256" key="2">
    <source>
        <dbReference type="ARBA" id="ARBA00022898"/>
    </source>
</evidence>
<keyword evidence="7" id="KW-0808">Transferase</keyword>
<dbReference type="PANTHER" id="PTHR46577">
    <property type="entry name" value="HTH-TYPE TRANSCRIPTIONAL REGULATORY PROTEIN GABR"/>
    <property type="match status" value="1"/>
</dbReference>
<evidence type="ECO:0000256" key="1">
    <source>
        <dbReference type="ARBA" id="ARBA00005384"/>
    </source>
</evidence>